<dbReference type="Proteomes" id="UP000192477">
    <property type="component" value="Unassembled WGS sequence"/>
</dbReference>
<evidence type="ECO:0000256" key="4">
    <source>
        <dbReference type="ARBA" id="ARBA00022989"/>
    </source>
</evidence>
<dbReference type="InterPro" id="IPR027022">
    <property type="entry name" value="ABC_permease_BceB-typ"/>
</dbReference>
<dbReference type="PANTHER" id="PTHR46795">
    <property type="entry name" value="ABC TRANSPORTER PERMEASE-RELATED-RELATED"/>
    <property type="match status" value="1"/>
</dbReference>
<dbReference type="InterPro" id="IPR052536">
    <property type="entry name" value="ABC-4_Integral_Memb_Prot"/>
</dbReference>
<evidence type="ECO:0000256" key="2">
    <source>
        <dbReference type="ARBA" id="ARBA00022475"/>
    </source>
</evidence>
<feature type="domain" description="ABC3 transporter permease C-terminal" evidence="7">
    <location>
        <begin position="61"/>
        <end position="179"/>
    </location>
</feature>
<keyword evidence="2 6" id="KW-1003">Cell membrane</keyword>
<comment type="subcellular location">
    <subcellularLocation>
        <location evidence="1 6">Cell membrane</location>
        <topology evidence="1 6">Multi-pass membrane protein</topology>
    </subcellularLocation>
</comment>
<evidence type="ECO:0000259" key="7">
    <source>
        <dbReference type="Pfam" id="PF02687"/>
    </source>
</evidence>
<proteinExistence type="inferred from homology"/>
<comment type="caution">
    <text evidence="8">The sequence shown here is derived from an EMBL/GenBank/DDBJ whole genome shotgun (WGS) entry which is preliminary data.</text>
</comment>
<dbReference type="GO" id="GO:0055085">
    <property type="term" value="P:transmembrane transport"/>
    <property type="evidence" value="ECO:0007669"/>
    <property type="project" value="UniProtKB-UniRule"/>
</dbReference>
<feature type="transmembrane region" description="Helical" evidence="6">
    <location>
        <begin position="485"/>
        <end position="507"/>
    </location>
</feature>
<accession>A0A1V8YY10</accession>
<gene>
    <name evidence="8" type="ORF">BH747_06445</name>
</gene>
<dbReference type="PANTHER" id="PTHR46795:SF3">
    <property type="entry name" value="ABC TRANSPORTER PERMEASE"/>
    <property type="match status" value="1"/>
</dbReference>
<protein>
    <submittedName>
        <fullName evidence="8">Permease</fullName>
    </submittedName>
</protein>
<dbReference type="Pfam" id="PF02687">
    <property type="entry name" value="FtsX"/>
    <property type="match status" value="1"/>
</dbReference>
<feature type="transmembrane region" description="Helical" evidence="6">
    <location>
        <begin position="224"/>
        <end position="255"/>
    </location>
</feature>
<evidence type="ECO:0000256" key="3">
    <source>
        <dbReference type="ARBA" id="ARBA00022692"/>
    </source>
</evidence>
<feature type="transmembrane region" description="Helical" evidence="6">
    <location>
        <begin position="197"/>
        <end position="218"/>
    </location>
</feature>
<feature type="transmembrane region" description="Helical" evidence="6">
    <location>
        <begin position="572"/>
        <end position="598"/>
    </location>
</feature>
<sequence>MLWKLSLTGIKGRLRDYLVLFSGLVMTSAIFYMFESLASNKEFLESNSSISITVLIFHLGSVLLAIITFFYILYANSFLMTMRQKDYAMFMMLGAKGGKIAQMIFTETFVVGASATILGSALGVGLTDLVQRILVDQLNITITNFTPFNLKGLLITIFFFALLFLLAAIVNAFSIVKKPILTLIRAEATPTRMKQNKFLFLLEVVLGIVLLGAGYYAMASILKLGFSALVIALVTICLGTYFIFHSVIIFFLTLLKKSENISMKKLNNFTLSQLSFRIRDYTQMLSMVAILFALALGALTVGLGFRNQISLITDSTSAYDLVLNNAQKMDQEQVSKLNPTLNNTYTQKEDAQYVYYNYSDFEKAPLMYISNDGDSMNDFKEKTASAEELAKSENLQEALKDYELPTQKGKGIKLVGASEFNQLNLPEVKLQLVKVKDFYTSLDAIGALVEENNKNNPEIKGEMGGSNQKYVNYQLYNGIFSGFEFMGLFLGIAFLAMLASCLMFKILSGSKSDIGRYVMLEKIGTQRRLLKQSIRREIGVLFLAPGILGAIHVLFGLKLFETLMANPYDNVLISFTIFFVMYFVYYALTTWLYTGIVLKRDK</sequence>
<feature type="transmembrane region" description="Helical" evidence="6">
    <location>
        <begin position="284"/>
        <end position="305"/>
    </location>
</feature>
<dbReference type="RefSeq" id="WP_081183461.1">
    <property type="nucleotide sequence ID" value="NZ_MJEA01000005.1"/>
</dbReference>
<evidence type="ECO:0000256" key="5">
    <source>
        <dbReference type="ARBA" id="ARBA00023136"/>
    </source>
</evidence>
<dbReference type="AlphaFoldDB" id="A0A1V8YY10"/>
<feature type="transmembrane region" description="Helical" evidence="6">
    <location>
        <begin position="538"/>
        <end position="560"/>
    </location>
</feature>
<dbReference type="EMBL" id="MJEA01000005">
    <property type="protein sequence ID" value="OQO70339.1"/>
    <property type="molecule type" value="Genomic_DNA"/>
</dbReference>
<feature type="transmembrane region" description="Helical" evidence="6">
    <location>
        <begin position="100"/>
        <end position="122"/>
    </location>
</feature>
<keyword evidence="6" id="KW-0813">Transport</keyword>
<keyword evidence="5 6" id="KW-0472">Membrane</keyword>
<dbReference type="InterPro" id="IPR003838">
    <property type="entry name" value="ABC3_permease_C"/>
</dbReference>
<evidence type="ECO:0000256" key="1">
    <source>
        <dbReference type="ARBA" id="ARBA00004651"/>
    </source>
</evidence>
<dbReference type="GO" id="GO:0005886">
    <property type="term" value="C:plasma membrane"/>
    <property type="evidence" value="ECO:0007669"/>
    <property type="project" value="UniProtKB-SubCell"/>
</dbReference>
<organism evidence="8 9">
    <name type="scientific">Enterococcus villorum</name>
    <dbReference type="NCBI Taxonomy" id="112904"/>
    <lineage>
        <taxon>Bacteria</taxon>
        <taxon>Bacillati</taxon>
        <taxon>Bacillota</taxon>
        <taxon>Bacilli</taxon>
        <taxon>Lactobacillales</taxon>
        <taxon>Enterococcaceae</taxon>
        <taxon>Enterococcus</taxon>
    </lineage>
</organism>
<dbReference type="OrthoDB" id="1705903at2"/>
<reference evidence="8 9" key="1">
    <citation type="journal article" date="2017" name="BMC Microbiol.">
        <title>Comparative genomics of Enterococcus spp. isolated from bovine feces.</title>
        <authorList>
            <person name="Beukers A.G."/>
            <person name="Zaheer R."/>
            <person name="Goji N."/>
            <person name="Amoako K.K."/>
            <person name="Chaves A.V."/>
            <person name="Ward M.P."/>
            <person name="McAllister T.A."/>
        </authorList>
    </citation>
    <scope>NUCLEOTIDE SEQUENCE [LARGE SCALE GENOMIC DNA]</scope>
    <source>
        <strain evidence="8 9">F1129D 143</strain>
    </source>
</reference>
<feature type="transmembrane region" description="Helical" evidence="6">
    <location>
        <begin position="17"/>
        <end position="34"/>
    </location>
</feature>
<evidence type="ECO:0000313" key="8">
    <source>
        <dbReference type="EMBL" id="OQO70339.1"/>
    </source>
</evidence>
<name>A0A1V8YY10_9ENTE</name>
<evidence type="ECO:0000313" key="9">
    <source>
        <dbReference type="Proteomes" id="UP000192477"/>
    </source>
</evidence>
<feature type="transmembrane region" description="Helical" evidence="6">
    <location>
        <begin position="153"/>
        <end position="176"/>
    </location>
</feature>
<keyword evidence="3 6" id="KW-0812">Transmembrane</keyword>
<comment type="similarity">
    <text evidence="6">Belongs to the ABC-4 integral membrane protein family.</text>
</comment>
<dbReference type="PIRSF" id="PIRSF018968">
    <property type="entry name" value="ABC_permease_BceB"/>
    <property type="match status" value="1"/>
</dbReference>
<dbReference type="STRING" id="112904.BH747_06445"/>
<feature type="transmembrane region" description="Helical" evidence="6">
    <location>
        <begin position="54"/>
        <end position="79"/>
    </location>
</feature>
<evidence type="ECO:0000256" key="6">
    <source>
        <dbReference type="PIRNR" id="PIRNR018968"/>
    </source>
</evidence>
<keyword evidence="4 6" id="KW-1133">Transmembrane helix</keyword>